<feature type="transmembrane region" description="Helical" evidence="6">
    <location>
        <begin position="439"/>
        <end position="458"/>
    </location>
</feature>
<reference evidence="7 8" key="1">
    <citation type="journal article" date="2015" name="Int. J. Syst. Evol. Microbiol.">
        <title>Revisiting Corynebacterium glyciniphilum (ex Kubota et al., 1972) sp. nov., nom. rev., isolated from putrefied banana.</title>
        <authorList>
            <person name="Al-Dilaimi A."/>
            <person name="Bednarz H."/>
            <person name="Lomker A."/>
            <person name="Niehaus K."/>
            <person name="Kalinowski J."/>
            <person name="Ruckert C."/>
        </authorList>
    </citation>
    <scope>NUCLEOTIDE SEQUENCE [LARGE SCALE GENOMIC DNA]</scope>
    <source>
        <strain evidence="7">AJ 3170</strain>
    </source>
</reference>
<sequence>MGRSGIFRTKSIEQSIADTTNPEHALKKNLGALDLVVFGVGVCIGAGIFVLTGQAAAAHAGPAVALSFIIAGIGCGLAALCYAELGSTVPVAGSAYTFTYASVGEFIAWIIGWDLVLEFTLASSALATSFSDYLGVVLEGTPFEIPEAVQSAEDGYINLPAGLLILGLTVVLITGIKLSSRINQVITGLKVIGVLLVIVVGMFFINASNWSPFVPASEGTSGENLGAMHAPLVQTIFGLEPSTFGWGGVVAAAALVFFAFIGFDVVATTAEETKNPQRDLPIGIIGSLAIVTVLYVTVSLVITGMQSYKDIDPTDGAPLANAFKAVDLPFMADLIAVIACVGLIVVAMVMFLGQTRVAFAMARDGLLPESWGRTHPRFGTPYKVTAMTGVVIAVISSFVPLSTLAELVNIGTLFAFILVSVAVIVLRRTRPDIPRAFKVPFVPVVPVLAALVCLYLMMNLPLDTWIRFVVWMAIGVVVYFAYSRHHSRLGRGYAGEDNVATVAAPDTAPGSSTTGPA</sequence>
<comment type="subcellular location">
    <subcellularLocation>
        <location evidence="1">Membrane</location>
        <topology evidence="1">Multi-pass membrane protein</topology>
    </subcellularLocation>
</comment>
<dbReference type="OrthoDB" id="9762947at2"/>
<keyword evidence="8" id="KW-1185">Reference proteome</keyword>
<dbReference type="PIRSF" id="PIRSF006060">
    <property type="entry name" value="AA_transporter"/>
    <property type="match status" value="1"/>
</dbReference>
<feature type="transmembrane region" description="Helical" evidence="6">
    <location>
        <begin position="407"/>
        <end position="427"/>
    </location>
</feature>
<feature type="transmembrane region" description="Helical" evidence="6">
    <location>
        <begin position="63"/>
        <end position="83"/>
    </location>
</feature>
<feature type="transmembrane region" description="Helical" evidence="6">
    <location>
        <begin position="35"/>
        <end position="57"/>
    </location>
</feature>
<dbReference type="KEGG" id="cgy:CGLY_01780"/>
<dbReference type="AlphaFoldDB" id="X5DNG2"/>
<evidence type="ECO:0000256" key="3">
    <source>
        <dbReference type="ARBA" id="ARBA00022692"/>
    </source>
</evidence>
<feature type="transmembrane region" description="Helical" evidence="6">
    <location>
        <begin position="464"/>
        <end position="482"/>
    </location>
</feature>
<protein>
    <submittedName>
        <fullName evidence="7">Amino acid permease</fullName>
    </submittedName>
</protein>
<dbReference type="GO" id="GO:0015171">
    <property type="term" value="F:amino acid transmembrane transporter activity"/>
    <property type="evidence" value="ECO:0007669"/>
    <property type="project" value="TreeGrafter"/>
</dbReference>
<dbReference type="STRING" id="1404245.CGLY_01780"/>
<evidence type="ECO:0000313" key="7">
    <source>
        <dbReference type="EMBL" id="AHW62804.1"/>
    </source>
</evidence>
<proteinExistence type="predicted"/>
<feature type="transmembrane region" description="Helical" evidence="6">
    <location>
        <begin position="328"/>
        <end position="353"/>
    </location>
</feature>
<dbReference type="InterPro" id="IPR002293">
    <property type="entry name" value="AA/rel_permease1"/>
</dbReference>
<feature type="transmembrane region" description="Helical" evidence="6">
    <location>
        <begin position="188"/>
        <end position="207"/>
    </location>
</feature>
<dbReference type="PANTHER" id="PTHR43243:SF4">
    <property type="entry name" value="CATIONIC AMINO ACID TRANSPORTER 4"/>
    <property type="match status" value="1"/>
</dbReference>
<feature type="transmembrane region" description="Helical" evidence="6">
    <location>
        <begin position="244"/>
        <end position="270"/>
    </location>
</feature>
<dbReference type="GO" id="GO:0016020">
    <property type="term" value="C:membrane"/>
    <property type="evidence" value="ECO:0007669"/>
    <property type="project" value="UniProtKB-SubCell"/>
</dbReference>
<dbReference type="Pfam" id="PF13520">
    <property type="entry name" value="AA_permease_2"/>
    <property type="match status" value="1"/>
</dbReference>
<dbReference type="PANTHER" id="PTHR43243">
    <property type="entry name" value="INNER MEMBRANE TRANSPORTER YGJI-RELATED"/>
    <property type="match status" value="1"/>
</dbReference>
<evidence type="ECO:0000313" key="8">
    <source>
        <dbReference type="Proteomes" id="UP000023703"/>
    </source>
</evidence>
<dbReference type="HOGENOM" id="CLU_007946_15_7_11"/>
<dbReference type="EMBL" id="CP006842">
    <property type="protein sequence ID" value="AHW62804.1"/>
    <property type="molecule type" value="Genomic_DNA"/>
</dbReference>
<evidence type="ECO:0000256" key="2">
    <source>
        <dbReference type="ARBA" id="ARBA00022448"/>
    </source>
</evidence>
<feature type="transmembrane region" description="Helical" evidence="6">
    <location>
        <begin position="95"/>
        <end position="113"/>
    </location>
</feature>
<keyword evidence="5 6" id="KW-0472">Membrane</keyword>
<evidence type="ECO:0000256" key="5">
    <source>
        <dbReference type="ARBA" id="ARBA00023136"/>
    </source>
</evidence>
<keyword evidence="2" id="KW-0813">Transport</keyword>
<feature type="transmembrane region" description="Helical" evidence="6">
    <location>
        <begin position="282"/>
        <end position="308"/>
    </location>
</feature>
<evidence type="ECO:0000256" key="1">
    <source>
        <dbReference type="ARBA" id="ARBA00004141"/>
    </source>
</evidence>
<dbReference type="Proteomes" id="UP000023703">
    <property type="component" value="Chromosome"/>
</dbReference>
<keyword evidence="4 6" id="KW-1133">Transmembrane helix</keyword>
<organism evidence="7 8">
    <name type="scientific">Corynebacterium glyciniphilum AJ 3170</name>
    <dbReference type="NCBI Taxonomy" id="1404245"/>
    <lineage>
        <taxon>Bacteria</taxon>
        <taxon>Bacillati</taxon>
        <taxon>Actinomycetota</taxon>
        <taxon>Actinomycetes</taxon>
        <taxon>Mycobacteriales</taxon>
        <taxon>Corynebacteriaceae</taxon>
        <taxon>Corynebacterium</taxon>
    </lineage>
</organism>
<accession>X5DNG2</accession>
<gene>
    <name evidence="7" type="ORF">CGLY_01780</name>
</gene>
<name>X5DNG2_9CORY</name>
<evidence type="ECO:0000256" key="4">
    <source>
        <dbReference type="ARBA" id="ARBA00022989"/>
    </source>
</evidence>
<feature type="transmembrane region" description="Helical" evidence="6">
    <location>
        <begin position="156"/>
        <end position="176"/>
    </location>
</feature>
<dbReference type="eggNOG" id="COG0531">
    <property type="taxonomic scope" value="Bacteria"/>
</dbReference>
<dbReference type="Gene3D" id="1.20.1740.10">
    <property type="entry name" value="Amino acid/polyamine transporter I"/>
    <property type="match status" value="1"/>
</dbReference>
<dbReference type="RefSeq" id="WP_081803734.1">
    <property type="nucleotide sequence ID" value="NZ_CP006842.1"/>
</dbReference>
<feature type="transmembrane region" description="Helical" evidence="6">
    <location>
        <begin position="382"/>
        <end position="401"/>
    </location>
</feature>
<keyword evidence="3 6" id="KW-0812">Transmembrane</keyword>
<evidence type="ECO:0000256" key="6">
    <source>
        <dbReference type="SAM" id="Phobius"/>
    </source>
</evidence>